<name>A0ABV4SR05_9ACTN</name>
<dbReference type="EMBL" id="JBGOSP010000020">
    <property type="protein sequence ID" value="MFA3840894.1"/>
    <property type="molecule type" value="Genomic_DNA"/>
</dbReference>
<sequence>MSRYVGVVVIARGAQEVMAPLTRPDDDRAWHQCFTPVEVGMSDAWTVEFVRHNWDGLLPHLEALAWPRPETVQVLIGGEDDDCFGLWMMYGGRLVEVPLPHTLRHQDGYDFTGWLTRTDGSPAEG</sequence>
<proteinExistence type="predicted"/>
<evidence type="ECO:0000313" key="2">
    <source>
        <dbReference type="Proteomes" id="UP001571476"/>
    </source>
</evidence>
<keyword evidence="2" id="KW-1185">Reference proteome</keyword>
<reference evidence="1 2" key="1">
    <citation type="submission" date="2024-08" db="EMBL/GenBank/DDBJ databases">
        <title>Genome sequence of Streptomyces aureus CACIA-1.46HGO.</title>
        <authorList>
            <person name="Evangelista-Martinez Z."/>
        </authorList>
    </citation>
    <scope>NUCLEOTIDE SEQUENCE [LARGE SCALE GENOMIC DNA]</scope>
    <source>
        <strain evidence="1 2">CACIA-1.46HGO</strain>
    </source>
</reference>
<protein>
    <submittedName>
        <fullName evidence="1">Uncharacterized protein</fullName>
    </submittedName>
</protein>
<dbReference type="RefSeq" id="WP_372565282.1">
    <property type="nucleotide sequence ID" value="NZ_JBGOSP010000020.1"/>
</dbReference>
<accession>A0ABV4SR05</accession>
<comment type="caution">
    <text evidence="1">The sequence shown here is derived from an EMBL/GenBank/DDBJ whole genome shotgun (WGS) entry which is preliminary data.</text>
</comment>
<dbReference type="Proteomes" id="UP001571476">
    <property type="component" value="Unassembled WGS sequence"/>
</dbReference>
<gene>
    <name evidence="1" type="ORF">ACEG43_32655</name>
</gene>
<evidence type="ECO:0000313" key="1">
    <source>
        <dbReference type="EMBL" id="MFA3840894.1"/>
    </source>
</evidence>
<organism evidence="1 2">
    <name type="scientific">Streptomyces aureus</name>
    <dbReference type="NCBI Taxonomy" id="193461"/>
    <lineage>
        <taxon>Bacteria</taxon>
        <taxon>Bacillati</taxon>
        <taxon>Actinomycetota</taxon>
        <taxon>Actinomycetes</taxon>
        <taxon>Kitasatosporales</taxon>
        <taxon>Streptomycetaceae</taxon>
        <taxon>Streptomyces</taxon>
    </lineage>
</organism>